<name>A0ABY7LRH3_9BACT</name>
<dbReference type="InterPro" id="IPR006016">
    <property type="entry name" value="UspA"/>
</dbReference>
<dbReference type="EMBL" id="CP114767">
    <property type="protein sequence ID" value="WBA43018.1"/>
    <property type="molecule type" value="Genomic_DNA"/>
</dbReference>
<evidence type="ECO:0000313" key="3">
    <source>
        <dbReference type="Proteomes" id="UP001211005"/>
    </source>
</evidence>
<evidence type="ECO:0000313" key="2">
    <source>
        <dbReference type="EMBL" id="WBA43018.1"/>
    </source>
</evidence>
<dbReference type="RefSeq" id="WP_269561063.1">
    <property type="nucleotide sequence ID" value="NZ_CP114767.1"/>
</dbReference>
<organism evidence="2 3">
    <name type="scientific">Hymenobacter canadensis</name>
    <dbReference type="NCBI Taxonomy" id="2999067"/>
    <lineage>
        <taxon>Bacteria</taxon>
        <taxon>Pseudomonadati</taxon>
        <taxon>Bacteroidota</taxon>
        <taxon>Cytophagia</taxon>
        <taxon>Cytophagales</taxon>
        <taxon>Hymenobacteraceae</taxon>
        <taxon>Hymenobacter</taxon>
    </lineage>
</organism>
<gene>
    <name evidence="2" type="ORF">O3303_05495</name>
</gene>
<proteinExistence type="predicted"/>
<dbReference type="Gene3D" id="3.40.50.620">
    <property type="entry name" value="HUPs"/>
    <property type="match status" value="2"/>
</dbReference>
<accession>A0ABY7LRH3</accession>
<feature type="domain" description="UspA" evidence="1">
    <location>
        <begin position="218"/>
        <end position="273"/>
    </location>
</feature>
<dbReference type="Pfam" id="PF00582">
    <property type="entry name" value="Usp"/>
    <property type="match status" value="2"/>
</dbReference>
<evidence type="ECO:0000259" key="1">
    <source>
        <dbReference type="Pfam" id="PF00582"/>
    </source>
</evidence>
<dbReference type="SUPFAM" id="SSF52402">
    <property type="entry name" value="Adenine nucleotide alpha hydrolases-like"/>
    <property type="match status" value="2"/>
</dbReference>
<keyword evidence="3" id="KW-1185">Reference proteome</keyword>
<dbReference type="Proteomes" id="UP001211005">
    <property type="component" value="Chromosome"/>
</dbReference>
<reference evidence="2 3" key="1">
    <citation type="submission" date="2022-12" db="EMBL/GenBank/DDBJ databases">
        <title>Hymenobacter canadensis sp. nov. isolated from lake water of the Cambridge Bay, Canada.</title>
        <authorList>
            <person name="Kim W.H."/>
            <person name="Lee Y.M."/>
        </authorList>
    </citation>
    <scope>NUCLEOTIDE SEQUENCE [LARGE SCALE GENOMIC DNA]</scope>
    <source>
        <strain evidence="2 3">PAMC 29467</strain>
    </source>
</reference>
<feature type="domain" description="UspA" evidence="1">
    <location>
        <begin position="4"/>
        <end position="138"/>
    </location>
</feature>
<dbReference type="InterPro" id="IPR014729">
    <property type="entry name" value="Rossmann-like_a/b/a_fold"/>
</dbReference>
<sequence>MKPNLVVLTDFSAAAERARAYAAALAAPLGAELHLVHAYYPLPLTATEFGVIMPPIDARYVQDTRQALAQVAADMPVPATAELLETDWSGAVVRALNRYHPLLLVAGLTATDGLLDEWLSNRALPLAHETGYPLLLVPEHLPDSALRAPRRLALALEDRPFRLGPAATAVAPLLDALGTDVVAVCVLTPEQQIGGHAGLHALQRSGLSAAIAGCGLHTVMSEWPGPGILQAAQQLSADMVGLLDQGHGWVHKLFHGSVIDHVLRHAQRPVLLLPTMPDSGLPHYPPARPALL</sequence>
<protein>
    <submittedName>
        <fullName evidence="2">Universal stress protein</fullName>
    </submittedName>
</protein>